<dbReference type="PANTHER" id="PTHR13369:SF3">
    <property type="entry name" value="METHYLTRANSFERASE DOMAIN-CONTAINING PROTEIN"/>
    <property type="match status" value="1"/>
</dbReference>
<evidence type="ECO:0000313" key="2">
    <source>
        <dbReference type="EMBL" id="QPC46581.1"/>
    </source>
</evidence>
<dbReference type="InterPro" id="IPR025714">
    <property type="entry name" value="Methyltranfer_dom"/>
</dbReference>
<dbReference type="Gene3D" id="3.40.50.150">
    <property type="entry name" value="Vaccinia Virus protein VP39"/>
    <property type="match status" value="1"/>
</dbReference>
<dbReference type="PANTHER" id="PTHR13369">
    <property type="match status" value="1"/>
</dbReference>
<dbReference type="Proteomes" id="UP000593626">
    <property type="component" value="Chromosome"/>
</dbReference>
<dbReference type="CDD" id="cd02440">
    <property type="entry name" value="AdoMet_MTases"/>
    <property type="match status" value="1"/>
</dbReference>
<dbReference type="KEGG" id="mcui:G8O30_06175"/>
<dbReference type="AlphaFoldDB" id="A0A7S8HFJ3"/>
<reference evidence="2 3" key="1">
    <citation type="submission" date="2019-07" db="EMBL/GenBank/DDBJ databases">
        <title>Genome sequence of 2 isolates from Red Sea Mangroves.</title>
        <authorList>
            <person name="Sefrji F."/>
            <person name="Michoud G."/>
            <person name="Merlino G."/>
            <person name="Daffonchio D."/>
        </authorList>
    </citation>
    <scope>NUCLEOTIDE SEQUENCE [LARGE SCALE GENOMIC DNA]</scope>
    <source>
        <strain evidence="2 3">R1DC41</strain>
    </source>
</reference>
<keyword evidence="2" id="KW-0808">Transferase</keyword>
<evidence type="ECO:0000259" key="1">
    <source>
        <dbReference type="Pfam" id="PF13679"/>
    </source>
</evidence>
<proteinExistence type="predicted"/>
<dbReference type="RefSeq" id="WP_239674107.1">
    <property type="nucleotide sequence ID" value="NZ_CP049742.1"/>
</dbReference>
<dbReference type="InterPro" id="IPR029063">
    <property type="entry name" value="SAM-dependent_MTases_sf"/>
</dbReference>
<dbReference type="Pfam" id="PF13679">
    <property type="entry name" value="Methyltransf_32"/>
    <property type="match status" value="1"/>
</dbReference>
<dbReference type="GO" id="GO:0005737">
    <property type="term" value="C:cytoplasm"/>
    <property type="evidence" value="ECO:0007669"/>
    <property type="project" value="TreeGrafter"/>
</dbReference>
<dbReference type="SUPFAM" id="SSF53335">
    <property type="entry name" value="S-adenosyl-L-methionine-dependent methyltransferases"/>
    <property type="match status" value="1"/>
</dbReference>
<feature type="domain" description="Methyltransferase" evidence="1">
    <location>
        <begin position="154"/>
        <end position="289"/>
    </location>
</feature>
<keyword evidence="3" id="KW-1185">Reference proteome</keyword>
<dbReference type="EMBL" id="CP049742">
    <property type="protein sequence ID" value="QPC46581.1"/>
    <property type="molecule type" value="Genomic_DNA"/>
</dbReference>
<dbReference type="GO" id="GO:0008168">
    <property type="term" value="F:methyltransferase activity"/>
    <property type="evidence" value="ECO:0007669"/>
    <property type="project" value="UniProtKB-KW"/>
</dbReference>
<dbReference type="GO" id="GO:0032259">
    <property type="term" value="P:methylation"/>
    <property type="evidence" value="ECO:0007669"/>
    <property type="project" value="UniProtKB-KW"/>
</dbReference>
<gene>
    <name evidence="2" type="ORF">G8O30_06175</name>
</gene>
<evidence type="ECO:0000313" key="3">
    <source>
        <dbReference type="Proteomes" id="UP000593626"/>
    </source>
</evidence>
<protein>
    <submittedName>
        <fullName evidence="2">SAM-dependent methyltransferase</fullName>
    </submittedName>
</protein>
<keyword evidence="2" id="KW-0489">Methyltransferase</keyword>
<sequence length="403" mass="46894">MNFPELVERLLNDLRQKRLVAATISQPRMKSSEVKRIKIKPVQIKESYYLQFEYQTDQTISHENISLNGLPEKINEILEQYRQAFIQLDNETIQVQISKKFKVVCKSNQTEKKEISLEHNRKKNYLLSDEDPIPFLVRLGVQSADGKIKKQKYDKFKQINRFLEFIEDSLEYLPKDRTIRILDFGSGKSYLTFALYHYLHIDKGYDIRVTGLDLKKDVITECQLIAQDLNYEKLEFLVGDINDYQEDAKIDMVVTLHACDVATDMALSKAVNWGADVILSVPCCQHELFSQLDAPNLKVMTQYGLMKERFSSLATDTIRAELLKLIGFEAQLLEFIDLEHTPKNILIRAYKTNKRATEQQIVEYKQFVSMLGAKPFLQRELFGEEEVSLLLTDNFLDANRKIL</sequence>
<name>A0A7S8HFJ3_9BACI</name>
<organism evidence="2 3">
    <name type="scientific">Mangrovibacillus cuniculi</name>
    <dbReference type="NCBI Taxonomy" id="2593652"/>
    <lineage>
        <taxon>Bacteria</taxon>
        <taxon>Bacillati</taxon>
        <taxon>Bacillota</taxon>
        <taxon>Bacilli</taxon>
        <taxon>Bacillales</taxon>
        <taxon>Bacillaceae</taxon>
        <taxon>Mangrovibacillus</taxon>
    </lineage>
</organism>
<accession>A0A7S8HFJ3</accession>